<dbReference type="InterPro" id="IPR044824">
    <property type="entry name" value="MAIN-like"/>
</dbReference>
<evidence type="ECO:0000259" key="1">
    <source>
        <dbReference type="Pfam" id="PF10536"/>
    </source>
</evidence>
<protein>
    <recommendedName>
        <fullName evidence="1">Aminotransferase-like plant mobile domain-containing protein</fullName>
    </recommendedName>
</protein>
<keyword evidence="3" id="KW-1185">Reference proteome</keyword>
<organism evidence="2 3">
    <name type="scientific">Kingdonia uniflora</name>
    <dbReference type="NCBI Taxonomy" id="39325"/>
    <lineage>
        <taxon>Eukaryota</taxon>
        <taxon>Viridiplantae</taxon>
        <taxon>Streptophyta</taxon>
        <taxon>Embryophyta</taxon>
        <taxon>Tracheophyta</taxon>
        <taxon>Spermatophyta</taxon>
        <taxon>Magnoliopsida</taxon>
        <taxon>Ranunculales</taxon>
        <taxon>Circaeasteraceae</taxon>
        <taxon>Kingdonia</taxon>
    </lineage>
</organism>
<evidence type="ECO:0000313" key="2">
    <source>
        <dbReference type="EMBL" id="KAF6176665.1"/>
    </source>
</evidence>
<sequence>MLYVIGSFLFPTKKGTDVSTRYLYLFTNDKVAKKWSWGSAVLAHMYYNLGAASRDDGRQFVCYTTLLESWIFAHFPKLAGIPKEMDLDAYEQCTC</sequence>
<dbReference type="PANTHER" id="PTHR46033:SF1">
    <property type="entry name" value="PROTEIN MAIN-LIKE 2"/>
    <property type="match status" value="1"/>
</dbReference>
<proteinExistence type="predicted"/>
<dbReference type="Pfam" id="PF10536">
    <property type="entry name" value="PMD"/>
    <property type="match status" value="1"/>
</dbReference>
<gene>
    <name evidence="2" type="ORF">GIB67_034527</name>
</gene>
<feature type="domain" description="Aminotransferase-like plant mobile" evidence="1">
    <location>
        <begin position="1"/>
        <end position="79"/>
    </location>
</feature>
<dbReference type="GO" id="GO:0010073">
    <property type="term" value="P:meristem maintenance"/>
    <property type="evidence" value="ECO:0007669"/>
    <property type="project" value="InterPro"/>
</dbReference>
<dbReference type="PANTHER" id="PTHR46033">
    <property type="entry name" value="PROTEIN MAIN-LIKE 2"/>
    <property type="match status" value="1"/>
</dbReference>
<dbReference type="Proteomes" id="UP000541444">
    <property type="component" value="Unassembled WGS sequence"/>
</dbReference>
<dbReference type="InterPro" id="IPR019557">
    <property type="entry name" value="AminoTfrase-like_pln_mobile"/>
</dbReference>
<name>A0A7J7PB35_9MAGN</name>
<evidence type="ECO:0000313" key="3">
    <source>
        <dbReference type="Proteomes" id="UP000541444"/>
    </source>
</evidence>
<reference evidence="2 3" key="1">
    <citation type="journal article" date="2020" name="IScience">
        <title>Genome Sequencing of the Endangered Kingdonia uniflora (Circaeasteraceae, Ranunculales) Reveals Potential Mechanisms of Evolutionary Specialization.</title>
        <authorList>
            <person name="Sun Y."/>
            <person name="Deng T."/>
            <person name="Zhang A."/>
            <person name="Moore M.J."/>
            <person name="Landis J.B."/>
            <person name="Lin N."/>
            <person name="Zhang H."/>
            <person name="Zhang X."/>
            <person name="Huang J."/>
            <person name="Zhang X."/>
            <person name="Sun H."/>
            <person name="Wang H."/>
        </authorList>
    </citation>
    <scope>NUCLEOTIDE SEQUENCE [LARGE SCALE GENOMIC DNA]</scope>
    <source>
        <strain evidence="2">TB1705</strain>
        <tissue evidence="2">Leaf</tissue>
    </source>
</reference>
<accession>A0A7J7PB35</accession>
<comment type="caution">
    <text evidence="2">The sequence shown here is derived from an EMBL/GenBank/DDBJ whole genome shotgun (WGS) entry which is preliminary data.</text>
</comment>
<dbReference type="OrthoDB" id="1936739at2759"/>
<dbReference type="EMBL" id="JACGCM010000067">
    <property type="protein sequence ID" value="KAF6176665.1"/>
    <property type="molecule type" value="Genomic_DNA"/>
</dbReference>
<dbReference type="AlphaFoldDB" id="A0A7J7PB35"/>